<evidence type="ECO:0000313" key="1">
    <source>
        <dbReference type="EMBL" id="GBF50391.1"/>
    </source>
</evidence>
<dbReference type="CDD" id="cd00038">
    <property type="entry name" value="CAP_ED"/>
    <property type="match status" value="1"/>
</dbReference>
<dbReference type="InterPro" id="IPR014710">
    <property type="entry name" value="RmlC-like_jellyroll"/>
</dbReference>
<comment type="caution">
    <text evidence="1">The sequence shown here is derived from an EMBL/GenBank/DDBJ whole genome shotgun (WGS) entry which is preliminary data.</text>
</comment>
<proteinExistence type="predicted"/>
<dbReference type="Proteomes" id="UP000245133">
    <property type="component" value="Unassembled WGS sequence"/>
</dbReference>
<organism evidence="1 2">
    <name type="scientific">Leptospira ryugenii</name>
    <dbReference type="NCBI Taxonomy" id="1917863"/>
    <lineage>
        <taxon>Bacteria</taxon>
        <taxon>Pseudomonadati</taxon>
        <taxon>Spirochaetota</taxon>
        <taxon>Spirochaetia</taxon>
        <taxon>Leptospirales</taxon>
        <taxon>Leptospiraceae</taxon>
        <taxon>Leptospira</taxon>
    </lineage>
</organism>
<reference evidence="1 2" key="1">
    <citation type="submission" date="2018-02" db="EMBL/GenBank/DDBJ databases">
        <title>Novel Leptospira species isolated from soil and water in Japan.</title>
        <authorList>
            <person name="Nakao R."/>
            <person name="Masuzawa T."/>
        </authorList>
    </citation>
    <scope>NUCLEOTIDE SEQUENCE [LARGE SCALE GENOMIC DNA]</scope>
    <source>
        <strain evidence="1 2">YH101</strain>
    </source>
</reference>
<dbReference type="AlphaFoldDB" id="A0A2P2E0I9"/>
<dbReference type="EMBL" id="BFBB01000004">
    <property type="protein sequence ID" value="GBF50391.1"/>
    <property type="molecule type" value="Genomic_DNA"/>
</dbReference>
<dbReference type="InterPro" id="IPR018490">
    <property type="entry name" value="cNMP-bd_dom_sf"/>
</dbReference>
<evidence type="ECO:0000313" key="2">
    <source>
        <dbReference type="Proteomes" id="UP000245133"/>
    </source>
</evidence>
<gene>
    <name evidence="1" type="ORF">LPTSP4_19160</name>
</gene>
<name>A0A2P2E0I9_9LEPT</name>
<protein>
    <recommendedName>
        <fullName evidence="3">Cyclic nucleotide-binding domain protein</fullName>
    </recommendedName>
</protein>
<evidence type="ECO:0008006" key="3">
    <source>
        <dbReference type="Google" id="ProtNLM"/>
    </source>
</evidence>
<keyword evidence="2" id="KW-1185">Reference proteome</keyword>
<sequence length="239" mass="28341">MRTWKEIMPNHEVIGCPIENKMIPWIDTNALQDQSYFFRMNAKTNQILKDYVASIEQIWDSLPLAIVEEFSNHSNMVFYPKNTYIMSAGEICRYLYVIESGGAWKFYTNNGIKIPTDFAFTKEIIFSFQSYTTQSPSIEYIQTLEDSYIQQIEYGVFEEFRKKYPILSQLDTLFLEYQILRLEDRLQALQFNTAEQRLLWLLQRESKLFDKVPQKHIAAYLGMTLETLVRLKKRINTKS</sequence>
<dbReference type="SUPFAM" id="SSF51206">
    <property type="entry name" value="cAMP-binding domain-like"/>
    <property type="match status" value="1"/>
</dbReference>
<dbReference type="Gene3D" id="2.60.120.10">
    <property type="entry name" value="Jelly Rolls"/>
    <property type="match status" value="1"/>
</dbReference>
<dbReference type="InterPro" id="IPR000595">
    <property type="entry name" value="cNMP-bd_dom"/>
</dbReference>
<accession>A0A2P2E0I9</accession>